<dbReference type="GO" id="GO:0005886">
    <property type="term" value="C:plasma membrane"/>
    <property type="evidence" value="ECO:0007669"/>
    <property type="project" value="TreeGrafter"/>
</dbReference>
<gene>
    <name evidence="6" type="primary">pleD_6</name>
    <name evidence="6" type="ORF">VA7868_03801</name>
</gene>
<dbReference type="Gene3D" id="1.25.40.10">
    <property type="entry name" value="Tetratricopeptide repeat domain"/>
    <property type="match status" value="1"/>
</dbReference>
<proteinExistence type="predicted"/>
<dbReference type="EC" id="2.7.7.65" evidence="2"/>
<dbReference type="SMART" id="SM00267">
    <property type="entry name" value="GGDEF"/>
    <property type="match status" value="1"/>
</dbReference>
<evidence type="ECO:0000256" key="3">
    <source>
        <dbReference type="ARBA" id="ARBA00034247"/>
    </source>
</evidence>
<evidence type="ECO:0000313" key="7">
    <source>
        <dbReference type="Proteomes" id="UP000184608"/>
    </source>
</evidence>
<dbReference type="InterPro" id="IPR029787">
    <property type="entry name" value="Nucleotide_cyclase"/>
</dbReference>
<dbReference type="EMBL" id="FQXZ01000041">
    <property type="protein sequence ID" value="SHI48069.1"/>
    <property type="molecule type" value="Genomic_DNA"/>
</dbReference>
<dbReference type="PANTHER" id="PTHR45138:SF9">
    <property type="entry name" value="DIGUANYLATE CYCLASE DGCM-RELATED"/>
    <property type="match status" value="1"/>
</dbReference>
<dbReference type="PANTHER" id="PTHR45138">
    <property type="entry name" value="REGULATORY COMPONENTS OF SENSORY TRANSDUCTION SYSTEM"/>
    <property type="match status" value="1"/>
</dbReference>
<evidence type="ECO:0000256" key="2">
    <source>
        <dbReference type="ARBA" id="ARBA00012528"/>
    </source>
</evidence>
<dbReference type="Gene3D" id="3.30.70.270">
    <property type="match status" value="1"/>
</dbReference>
<dbReference type="InterPro" id="IPR000160">
    <property type="entry name" value="GGDEF_dom"/>
</dbReference>
<reference evidence="6 7" key="1">
    <citation type="submission" date="2016-11" db="EMBL/GenBank/DDBJ databases">
        <authorList>
            <person name="Jaros S."/>
            <person name="Januszkiewicz K."/>
            <person name="Wedrychowicz H."/>
        </authorList>
    </citation>
    <scope>NUCLEOTIDE SEQUENCE [LARGE SCALE GENOMIC DNA]</scope>
    <source>
        <strain evidence="6 7">CECT 7868</strain>
    </source>
</reference>
<dbReference type="InterPro" id="IPR011990">
    <property type="entry name" value="TPR-like_helical_dom_sf"/>
</dbReference>
<dbReference type="OrthoDB" id="6191081at2"/>
<feature type="repeat" description="TPR" evidence="4">
    <location>
        <begin position="282"/>
        <end position="315"/>
    </location>
</feature>
<dbReference type="Proteomes" id="UP000184608">
    <property type="component" value="Unassembled WGS sequence"/>
</dbReference>
<organism evidence="6 7">
    <name type="scientific">Vibrio aerogenes CECT 7868</name>
    <dbReference type="NCBI Taxonomy" id="1216006"/>
    <lineage>
        <taxon>Bacteria</taxon>
        <taxon>Pseudomonadati</taxon>
        <taxon>Pseudomonadota</taxon>
        <taxon>Gammaproteobacteria</taxon>
        <taxon>Vibrionales</taxon>
        <taxon>Vibrionaceae</taxon>
        <taxon>Vibrio</taxon>
    </lineage>
</organism>
<dbReference type="RefSeq" id="WP_073605414.1">
    <property type="nucleotide sequence ID" value="NZ_FQXZ01000041.1"/>
</dbReference>
<feature type="domain" description="GGDEF" evidence="5">
    <location>
        <begin position="395"/>
        <end position="527"/>
    </location>
</feature>
<protein>
    <recommendedName>
        <fullName evidence="2">diguanylate cyclase</fullName>
        <ecNumber evidence="2">2.7.7.65</ecNumber>
    </recommendedName>
</protein>
<keyword evidence="7" id="KW-1185">Reference proteome</keyword>
<dbReference type="PROSITE" id="PS50887">
    <property type="entry name" value="GGDEF"/>
    <property type="match status" value="1"/>
</dbReference>
<dbReference type="CDD" id="cd01949">
    <property type="entry name" value="GGDEF"/>
    <property type="match status" value="1"/>
</dbReference>
<dbReference type="NCBIfam" id="TIGR00254">
    <property type="entry name" value="GGDEF"/>
    <property type="match status" value="1"/>
</dbReference>
<evidence type="ECO:0000256" key="4">
    <source>
        <dbReference type="PROSITE-ProRule" id="PRU00339"/>
    </source>
</evidence>
<accession>A0A1M6BH81</accession>
<dbReference type="FunFam" id="3.30.70.270:FF:000001">
    <property type="entry name" value="Diguanylate cyclase domain protein"/>
    <property type="match status" value="1"/>
</dbReference>
<evidence type="ECO:0000256" key="1">
    <source>
        <dbReference type="ARBA" id="ARBA00001946"/>
    </source>
</evidence>
<dbReference type="AlphaFoldDB" id="A0A1M6BH81"/>
<evidence type="ECO:0000313" key="6">
    <source>
        <dbReference type="EMBL" id="SHI48069.1"/>
    </source>
</evidence>
<dbReference type="InterPro" id="IPR050469">
    <property type="entry name" value="Diguanylate_Cyclase"/>
</dbReference>
<comment type="catalytic activity">
    <reaction evidence="3">
        <text>2 GTP = 3',3'-c-di-GMP + 2 diphosphate</text>
        <dbReference type="Rhea" id="RHEA:24898"/>
        <dbReference type="ChEBI" id="CHEBI:33019"/>
        <dbReference type="ChEBI" id="CHEBI:37565"/>
        <dbReference type="ChEBI" id="CHEBI:58805"/>
        <dbReference type="EC" id="2.7.7.65"/>
    </reaction>
</comment>
<evidence type="ECO:0000259" key="5">
    <source>
        <dbReference type="PROSITE" id="PS50887"/>
    </source>
</evidence>
<dbReference type="Pfam" id="PF00990">
    <property type="entry name" value="GGDEF"/>
    <property type="match status" value="1"/>
</dbReference>
<dbReference type="GO" id="GO:1902201">
    <property type="term" value="P:negative regulation of bacterial-type flagellum-dependent cell motility"/>
    <property type="evidence" value="ECO:0007669"/>
    <property type="project" value="TreeGrafter"/>
</dbReference>
<dbReference type="InterPro" id="IPR043128">
    <property type="entry name" value="Rev_trsase/Diguanyl_cyclase"/>
</dbReference>
<dbReference type="PROSITE" id="PS50005">
    <property type="entry name" value="TPR"/>
    <property type="match status" value="1"/>
</dbReference>
<dbReference type="SUPFAM" id="SSF55073">
    <property type="entry name" value="Nucleotide cyclase"/>
    <property type="match status" value="1"/>
</dbReference>
<keyword evidence="4" id="KW-0802">TPR repeat</keyword>
<name>A0A1M6BH81_9VIBR</name>
<dbReference type="GO" id="GO:0043709">
    <property type="term" value="P:cell adhesion involved in single-species biofilm formation"/>
    <property type="evidence" value="ECO:0007669"/>
    <property type="project" value="TreeGrafter"/>
</dbReference>
<dbReference type="SUPFAM" id="SSF48452">
    <property type="entry name" value="TPR-like"/>
    <property type="match status" value="2"/>
</dbReference>
<dbReference type="GO" id="GO:0052621">
    <property type="term" value="F:diguanylate cyclase activity"/>
    <property type="evidence" value="ECO:0007669"/>
    <property type="project" value="UniProtKB-EC"/>
</dbReference>
<sequence>MPGLLNKIKEAGLDVTSVHGDGAIILWNHIRNYIASTQWEQAQCHVISAEYQALLNQIELSIDELNAAQALLQLPQDAEAVLSIKISLCQRLIESGDYRTALNEYISISNIAVENEFIDEFALAVIGMGELCYRYGDPTKALLFYQKVNSIDQAISSRSLRLRYKICMLACYVSMKKYATAEELIKECEELSILVSNQELTRQIIFYETKIHRAKGHIDKAIQVLSKAPYTTNNRYNKPLTCLLKIELAYCLIAQGKITLAEMILTQKLQKMAHLTNPELHKSLYQALAYIYEYQTKYEEALKYEKQAFQIESDLMKQIPIGELGASQIKRLSQFELQLKLIMSKMENRELKETTESQKHTVARLQQDVFTDPLTKLHNRRWLEVKLRDLLLNEVSFAFLIIDIDHFKSINDEFTHLIGDKAIISISDELSRYFNFLHASCVRYGGEEFLVILENTTLDDAQKHGEKFRHHIYQLNWDELFNERKLTVSIGITLHRDGENTQRTLHRADKALYQAKANGRNQVCAEA</sequence>
<dbReference type="STRING" id="1216006.VA7868_03801"/>
<comment type="cofactor">
    <cofactor evidence="1">
        <name>Mg(2+)</name>
        <dbReference type="ChEBI" id="CHEBI:18420"/>
    </cofactor>
</comment>
<dbReference type="InterPro" id="IPR019734">
    <property type="entry name" value="TPR_rpt"/>
</dbReference>